<organism evidence="2 3">
    <name type="scientific">Mycteria americana</name>
    <name type="common">Wood stork</name>
    <dbReference type="NCBI Taxonomy" id="33587"/>
    <lineage>
        <taxon>Eukaryota</taxon>
        <taxon>Metazoa</taxon>
        <taxon>Chordata</taxon>
        <taxon>Craniata</taxon>
        <taxon>Vertebrata</taxon>
        <taxon>Euteleostomi</taxon>
        <taxon>Archelosauria</taxon>
        <taxon>Archosauria</taxon>
        <taxon>Dinosauria</taxon>
        <taxon>Saurischia</taxon>
        <taxon>Theropoda</taxon>
        <taxon>Coelurosauria</taxon>
        <taxon>Aves</taxon>
        <taxon>Neognathae</taxon>
        <taxon>Neoaves</taxon>
        <taxon>Aequornithes</taxon>
        <taxon>Ciconiiformes</taxon>
        <taxon>Ciconiidae</taxon>
        <taxon>Mycteria</taxon>
    </lineage>
</organism>
<accession>A0AAN7MT08</accession>
<dbReference type="GO" id="GO:0061343">
    <property type="term" value="P:cell adhesion involved in heart morphogenesis"/>
    <property type="evidence" value="ECO:0007669"/>
    <property type="project" value="TreeGrafter"/>
</dbReference>
<dbReference type="GO" id="GO:0007508">
    <property type="term" value="P:larval heart development"/>
    <property type="evidence" value="ECO:0007669"/>
    <property type="project" value="TreeGrafter"/>
</dbReference>
<dbReference type="PANTHER" id="PTHR33395">
    <property type="entry name" value="TRANSCRIPTASE, PUTATIVE-RELATED-RELATED"/>
    <property type="match status" value="1"/>
</dbReference>
<dbReference type="EMBL" id="JAUNZN010000016">
    <property type="protein sequence ID" value="KAK4811749.1"/>
    <property type="molecule type" value="Genomic_DNA"/>
</dbReference>
<dbReference type="PANTHER" id="PTHR33395:SF22">
    <property type="entry name" value="REVERSE TRANSCRIPTASE DOMAIN-CONTAINING PROTEIN"/>
    <property type="match status" value="1"/>
</dbReference>
<dbReference type="Proteomes" id="UP001333110">
    <property type="component" value="Unassembled WGS sequence"/>
</dbReference>
<comment type="caution">
    <text evidence="2">The sequence shown here is derived from an EMBL/GenBank/DDBJ whole genome shotgun (WGS) entry which is preliminary data.</text>
</comment>
<keyword evidence="3" id="KW-1185">Reference proteome</keyword>
<sequence length="194" mass="21831">MFELKPPDEIPEGWGQERQGTAGAGTTWPRYDLARYNLARDAKNNKGFYRYINEKRKVKESVPPLMNKNGDLVSTDEEEAEVLNNCFASVFSGNHSPHPSGVNGQRVGDHGGKAPPIVREDQVHDHLRNLNIYKSMGPDEMHPRVLRELADVVAKPLSMILEKSWQSGEVPGDWKKGNIVHIFKKGRKDDPGSY</sequence>
<evidence type="ECO:0008006" key="4">
    <source>
        <dbReference type="Google" id="ProtNLM"/>
    </source>
</evidence>
<evidence type="ECO:0000256" key="1">
    <source>
        <dbReference type="SAM" id="MobiDB-lite"/>
    </source>
</evidence>
<name>A0AAN7MT08_MYCAM</name>
<protein>
    <recommendedName>
        <fullName evidence="4">Rna-directed dna polymerase from mobile element jockey-like</fullName>
    </recommendedName>
</protein>
<reference evidence="2 3" key="1">
    <citation type="journal article" date="2023" name="J. Hered.">
        <title>Chromosome-level genome of the wood stork (Mycteria americana) provides insight into avian chromosome evolution.</title>
        <authorList>
            <person name="Flamio R. Jr."/>
            <person name="Ramstad K.M."/>
        </authorList>
    </citation>
    <scope>NUCLEOTIDE SEQUENCE [LARGE SCALE GENOMIC DNA]</scope>
    <source>
        <strain evidence="2">JAX WOST 10</strain>
    </source>
</reference>
<feature type="region of interest" description="Disordered" evidence="1">
    <location>
        <begin position="1"/>
        <end position="26"/>
    </location>
</feature>
<evidence type="ECO:0000313" key="2">
    <source>
        <dbReference type="EMBL" id="KAK4811749.1"/>
    </source>
</evidence>
<dbReference type="GO" id="GO:0031012">
    <property type="term" value="C:extracellular matrix"/>
    <property type="evidence" value="ECO:0007669"/>
    <property type="project" value="TreeGrafter"/>
</dbReference>
<evidence type="ECO:0000313" key="3">
    <source>
        <dbReference type="Proteomes" id="UP001333110"/>
    </source>
</evidence>
<proteinExistence type="predicted"/>
<gene>
    <name evidence="2" type="ORF">QYF61_005317</name>
</gene>
<dbReference type="AlphaFoldDB" id="A0AAN7MT08"/>